<keyword evidence="8" id="KW-1185">Reference proteome</keyword>
<dbReference type="GO" id="GO:0016020">
    <property type="term" value="C:membrane"/>
    <property type="evidence" value="ECO:0007669"/>
    <property type="project" value="UniProtKB-SubCell"/>
</dbReference>
<dbReference type="InterPro" id="IPR050932">
    <property type="entry name" value="TM2D1-3-like"/>
</dbReference>
<feature type="transmembrane region" description="Helical" evidence="5">
    <location>
        <begin position="58"/>
        <end position="81"/>
    </location>
</feature>
<sequence>MPWPQVPQALSSGVPAHPSHNVYPIPHDLKSFWIVLLLSLFFGIFGADRFYLGKYGTGILKLITIGGCGIWWVIDLIILLCGGQRDARGNRLLI</sequence>
<evidence type="ECO:0000256" key="5">
    <source>
        <dbReference type="SAM" id="Phobius"/>
    </source>
</evidence>
<dbReference type="AlphaFoldDB" id="A0A7K1UH88"/>
<accession>A0A7K1UH88</accession>
<feature type="domain" description="TM2" evidence="6">
    <location>
        <begin position="30"/>
        <end position="77"/>
    </location>
</feature>
<evidence type="ECO:0000313" key="7">
    <source>
        <dbReference type="EMBL" id="MVT25828.1"/>
    </source>
</evidence>
<name>A0A7K1UH88_9MICC</name>
<evidence type="ECO:0000313" key="8">
    <source>
        <dbReference type="Proteomes" id="UP000460157"/>
    </source>
</evidence>
<protein>
    <submittedName>
        <fullName evidence="7">NINE protein</fullName>
    </submittedName>
</protein>
<dbReference type="PANTHER" id="PTHR21016">
    <property type="entry name" value="BETA-AMYLOID BINDING PROTEIN-RELATED"/>
    <property type="match status" value="1"/>
</dbReference>
<dbReference type="OrthoDB" id="2004788at2"/>
<evidence type="ECO:0000256" key="4">
    <source>
        <dbReference type="ARBA" id="ARBA00023136"/>
    </source>
</evidence>
<keyword evidence="2 5" id="KW-0812">Transmembrane</keyword>
<dbReference type="Pfam" id="PF05154">
    <property type="entry name" value="TM2"/>
    <property type="match status" value="1"/>
</dbReference>
<evidence type="ECO:0000256" key="3">
    <source>
        <dbReference type="ARBA" id="ARBA00022989"/>
    </source>
</evidence>
<dbReference type="Proteomes" id="UP000460157">
    <property type="component" value="Unassembled WGS sequence"/>
</dbReference>
<dbReference type="EMBL" id="WRPM01000036">
    <property type="protein sequence ID" value="MVT25828.1"/>
    <property type="molecule type" value="Genomic_DNA"/>
</dbReference>
<comment type="subcellular location">
    <subcellularLocation>
        <location evidence="1">Membrane</location>
        <topology evidence="1">Multi-pass membrane protein</topology>
    </subcellularLocation>
</comment>
<evidence type="ECO:0000256" key="2">
    <source>
        <dbReference type="ARBA" id="ARBA00022692"/>
    </source>
</evidence>
<dbReference type="InterPro" id="IPR007829">
    <property type="entry name" value="TM2"/>
</dbReference>
<keyword evidence="4 5" id="KW-0472">Membrane</keyword>
<gene>
    <name evidence="7" type="ORF">GNZ21_05550</name>
</gene>
<comment type="caution">
    <text evidence="7">The sequence shown here is derived from an EMBL/GenBank/DDBJ whole genome shotgun (WGS) entry which is preliminary data.</text>
</comment>
<organism evidence="7 8">
    <name type="scientific">Nesterenkonia alkaliphila</name>
    <dbReference type="NCBI Taxonomy" id="1463631"/>
    <lineage>
        <taxon>Bacteria</taxon>
        <taxon>Bacillati</taxon>
        <taxon>Actinomycetota</taxon>
        <taxon>Actinomycetes</taxon>
        <taxon>Micrococcales</taxon>
        <taxon>Micrococcaceae</taxon>
        <taxon>Nesterenkonia</taxon>
    </lineage>
</organism>
<reference evidence="7 8" key="1">
    <citation type="submission" date="2019-12" db="EMBL/GenBank/DDBJ databases">
        <title>Nesterenkonia muleiensis sp. nov., a novel actinobacterium isolated from sap of Populus euphratica.</title>
        <authorList>
            <person name="Wang R."/>
        </authorList>
    </citation>
    <scope>NUCLEOTIDE SEQUENCE [LARGE SCALE GENOMIC DNA]</scope>
    <source>
        <strain evidence="7 8">F10</strain>
    </source>
</reference>
<feature type="transmembrane region" description="Helical" evidence="5">
    <location>
        <begin position="32"/>
        <end position="52"/>
    </location>
</feature>
<proteinExistence type="predicted"/>
<evidence type="ECO:0000256" key="1">
    <source>
        <dbReference type="ARBA" id="ARBA00004141"/>
    </source>
</evidence>
<dbReference type="PANTHER" id="PTHR21016:SF25">
    <property type="entry name" value="TM2 DOMAIN-CONTAINING PROTEIN DDB_G0277895-RELATED"/>
    <property type="match status" value="1"/>
</dbReference>
<keyword evidence="3 5" id="KW-1133">Transmembrane helix</keyword>
<evidence type="ECO:0000259" key="6">
    <source>
        <dbReference type="Pfam" id="PF05154"/>
    </source>
</evidence>